<evidence type="ECO:0000256" key="3">
    <source>
        <dbReference type="ARBA" id="ARBA00022597"/>
    </source>
</evidence>
<keyword evidence="4 10" id="KW-0808">Transferase</keyword>
<dbReference type="Proteomes" id="UP000095564">
    <property type="component" value="Unassembled WGS sequence"/>
</dbReference>
<evidence type="ECO:0000313" key="10">
    <source>
        <dbReference type="EMBL" id="WMD16597.1"/>
    </source>
</evidence>
<dbReference type="PANTHER" id="PTHR30505:SF0">
    <property type="entry name" value="FRUCTOSE-LIKE PTS SYSTEM EIIBC COMPONENT-RELATED"/>
    <property type="match status" value="1"/>
</dbReference>
<reference evidence="10" key="2">
    <citation type="submission" date="2023-08" db="EMBL/GenBank/DDBJ databases">
        <title>Complete Genome Sequences of butyrate producing Anaerostipes hadrus strains BA1 and GIF7 isolated from the terminal ileum of a healthy lean male.</title>
        <authorList>
            <person name="Low A."/>
            <person name="Sheludchenko M."/>
            <person name="Cheng H.E."/>
            <person name="Koh X.Q."/>
            <person name="Lee J."/>
        </authorList>
    </citation>
    <scope>NUCLEOTIDE SEQUENCE</scope>
    <source>
        <strain evidence="10">BA1</strain>
    </source>
</reference>
<evidence type="ECO:0000313" key="8">
    <source>
        <dbReference type="EMBL" id="CUM90392.1"/>
    </source>
</evidence>
<protein>
    <submittedName>
        <fullName evidence="9">EIIBCA-Man</fullName>
    </submittedName>
    <submittedName>
        <fullName evidence="10">PTS fructose transporter subunit IIB</fullName>
        <ecNumber evidence="10">2.7.1.202</ecNumber>
    </submittedName>
</protein>
<dbReference type="SUPFAM" id="SSF52794">
    <property type="entry name" value="PTS system IIB component-like"/>
    <property type="match status" value="1"/>
</dbReference>
<dbReference type="Pfam" id="PF02302">
    <property type="entry name" value="PTS_IIB"/>
    <property type="match status" value="1"/>
</dbReference>
<dbReference type="GO" id="GO:0016301">
    <property type="term" value="F:kinase activity"/>
    <property type="evidence" value="ECO:0007669"/>
    <property type="project" value="UniProtKB-KW"/>
</dbReference>
<dbReference type="GeneID" id="92739831"/>
<keyword evidence="5" id="KW-0598">Phosphotransferase system</keyword>
<name>A0A174ITX4_ANAHA</name>
<gene>
    <name evidence="9" type="primary">manP_1</name>
    <name evidence="8" type="synonym">manP_4</name>
    <name evidence="8" type="ORF">ERS852425_01356</name>
    <name evidence="9" type="ORF">ERS852520_00085</name>
    <name evidence="10" type="ORF">RBI15_00445</name>
</gene>
<evidence type="ECO:0000313" key="11">
    <source>
        <dbReference type="Proteomes" id="UP000095564"/>
    </source>
</evidence>
<dbReference type="FunFam" id="3.40.50.2300:FF:000014">
    <property type="entry name" value="PTS system fructose-like transporter subunit IIB"/>
    <property type="match status" value="1"/>
</dbReference>
<evidence type="ECO:0000313" key="12">
    <source>
        <dbReference type="Proteomes" id="UP000095598"/>
    </source>
</evidence>
<keyword evidence="6" id="KW-0418">Kinase</keyword>
<organism evidence="9 11">
    <name type="scientific">Anaerostipes hadrus</name>
    <dbReference type="NCBI Taxonomy" id="649756"/>
    <lineage>
        <taxon>Bacteria</taxon>
        <taxon>Bacillati</taxon>
        <taxon>Bacillota</taxon>
        <taxon>Clostridia</taxon>
        <taxon>Lachnospirales</taxon>
        <taxon>Lachnospiraceae</taxon>
        <taxon>Anaerostipes</taxon>
    </lineage>
</organism>
<dbReference type="Proteomes" id="UP001243496">
    <property type="component" value="Chromosome"/>
</dbReference>
<evidence type="ECO:0000256" key="1">
    <source>
        <dbReference type="ARBA" id="ARBA00022448"/>
    </source>
</evidence>
<evidence type="ECO:0000256" key="4">
    <source>
        <dbReference type="ARBA" id="ARBA00022679"/>
    </source>
</evidence>
<dbReference type="OrthoDB" id="9782569at2"/>
<dbReference type="GO" id="GO:0009401">
    <property type="term" value="P:phosphoenolpyruvate-dependent sugar phosphotransferase system"/>
    <property type="evidence" value="ECO:0007669"/>
    <property type="project" value="UniProtKB-KW"/>
</dbReference>
<dbReference type="CDD" id="cd05569">
    <property type="entry name" value="PTS_IIB_fructose"/>
    <property type="match status" value="1"/>
</dbReference>
<dbReference type="InterPro" id="IPR036095">
    <property type="entry name" value="PTS_EIIB-like_sf"/>
</dbReference>
<keyword evidence="1" id="KW-0813">Transport</keyword>
<dbReference type="RefSeq" id="WP_009203152.1">
    <property type="nucleotide sequence ID" value="NZ_BAABYN010000001.1"/>
</dbReference>
<dbReference type="EMBL" id="CZAU01000001">
    <property type="protein sequence ID" value="CUO88798.1"/>
    <property type="molecule type" value="Genomic_DNA"/>
</dbReference>
<dbReference type="Gene3D" id="3.40.50.2300">
    <property type="match status" value="1"/>
</dbReference>
<dbReference type="InterPro" id="IPR013011">
    <property type="entry name" value="PTS_EIIB_2"/>
</dbReference>
<evidence type="ECO:0000313" key="9">
    <source>
        <dbReference type="EMBL" id="CUO88798.1"/>
    </source>
</evidence>
<evidence type="ECO:0000256" key="6">
    <source>
        <dbReference type="ARBA" id="ARBA00022777"/>
    </source>
</evidence>
<dbReference type="GO" id="GO:0022877">
    <property type="term" value="F:protein-N(PI)-phosphohistidine-fructose phosphotransferase system transporter activity"/>
    <property type="evidence" value="ECO:0007669"/>
    <property type="project" value="InterPro"/>
</dbReference>
<dbReference type="PANTHER" id="PTHR30505">
    <property type="entry name" value="FRUCTOSE-LIKE PERMEASE"/>
    <property type="match status" value="1"/>
</dbReference>
<proteinExistence type="predicted"/>
<dbReference type="AlphaFoldDB" id="A0A174ITX4"/>
<dbReference type="Proteomes" id="UP000095598">
    <property type="component" value="Unassembled WGS sequence"/>
</dbReference>
<keyword evidence="2" id="KW-0597">Phosphoprotein</keyword>
<feature type="domain" description="PTS EIIB type-2" evidence="7">
    <location>
        <begin position="1"/>
        <end position="99"/>
    </location>
</feature>
<evidence type="ECO:0000259" key="7">
    <source>
        <dbReference type="PROSITE" id="PS51099"/>
    </source>
</evidence>
<dbReference type="NCBIfam" id="TIGR00829">
    <property type="entry name" value="FRU"/>
    <property type="match status" value="1"/>
</dbReference>
<keyword evidence="3" id="KW-0762">Sugar transport</keyword>
<evidence type="ECO:0000256" key="5">
    <source>
        <dbReference type="ARBA" id="ARBA00022683"/>
    </source>
</evidence>
<dbReference type="InterPro" id="IPR003353">
    <property type="entry name" value="PTS_IIB_fruc"/>
</dbReference>
<dbReference type="EMBL" id="CYXT01000008">
    <property type="protein sequence ID" value="CUM90392.1"/>
    <property type="molecule type" value="Genomic_DNA"/>
</dbReference>
<accession>A0A174ITX4</accession>
<dbReference type="InterPro" id="IPR003501">
    <property type="entry name" value="PTS_EIIB_2/3"/>
</dbReference>
<reference evidence="11 12" key="1">
    <citation type="submission" date="2015-09" db="EMBL/GenBank/DDBJ databases">
        <authorList>
            <consortium name="Pathogen Informatics"/>
        </authorList>
    </citation>
    <scope>NUCLEOTIDE SEQUENCE [LARGE SCALE GENOMIC DNA]</scope>
    <source>
        <strain evidence="8 12">2789STDY5608868</strain>
        <strain evidence="9 11">2789STDY5834908</strain>
    </source>
</reference>
<dbReference type="EMBL" id="CP132968">
    <property type="protein sequence ID" value="WMD16597.1"/>
    <property type="molecule type" value="Genomic_DNA"/>
</dbReference>
<dbReference type="InterPro" id="IPR050864">
    <property type="entry name" value="Bacterial_PTS_Sugar_Transport"/>
</dbReference>
<dbReference type="EC" id="2.7.1.202" evidence="10"/>
<dbReference type="GO" id="GO:0005886">
    <property type="term" value="C:plasma membrane"/>
    <property type="evidence" value="ECO:0007669"/>
    <property type="project" value="TreeGrafter"/>
</dbReference>
<evidence type="ECO:0000256" key="2">
    <source>
        <dbReference type="ARBA" id="ARBA00022553"/>
    </source>
</evidence>
<dbReference type="PROSITE" id="PS51099">
    <property type="entry name" value="PTS_EIIB_TYPE_2"/>
    <property type="match status" value="1"/>
</dbReference>
<sequence length="106" mass="11397">MNIVGITSCTCGIAHTYMAREKLLETGEKFGWSVKIETQGSGGVEFALTDEDINAADCVLIASDVAVSGTERFKGKPMVKVPVATAIKSPEHLLRKIEEKLGAMKK</sequence>
<dbReference type="GO" id="GO:0090563">
    <property type="term" value="F:protein-phosphocysteine-sugar phosphotransferase activity"/>
    <property type="evidence" value="ECO:0007669"/>
    <property type="project" value="TreeGrafter"/>
</dbReference>